<comment type="caution">
    <text evidence="3">The sequence shown here is derived from an EMBL/GenBank/DDBJ whole genome shotgun (WGS) entry which is preliminary data.</text>
</comment>
<organism evidence="3 4">
    <name type="scientific">Herbiconiux oxytropis</name>
    <dbReference type="NCBI Taxonomy" id="2970915"/>
    <lineage>
        <taxon>Bacteria</taxon>
        <taxon>Bacillati</taxon>
        <taxon>Actinomycetota</taxon>
        <taxon>Actinomycetes</taxon>
        <taxon>Micrococcales</taxon>
        <taxon>Microbacteriaceae</taxon>
        <taxon>Herbiconiux</taxon>
    </lineage>
</organism>
<dbReference type="Gene3D" id="3.40.1350.10">
    <property type="match status" value="1"/>
</dbReference>
<name>A0AA41XGD5_9MICO</name>
<evidence type="ECO:0000256" key="2">
    <source>
        <dbReference type="HAMAP-Rule" id="MF_00048"/>
    </source>
</evidence>
<dbReference type="PANTHER" id="PTHR34039">
    <property type="entry name" value="UPF0102 PROTEIN YRAN"/>
    <property type="match status" value="1"/>
</dbReference>
<dbReference type="Proteomes" id="UP001165587">
    <property type="component" value="Unassembled WGS sequence"/>
</dbReference>
<sequence length="120" mass="13274">MKAKDELGRRGEGIAADYLTESGFDILARNWRCAVGEIDIVARDGPELVIVEVKTRSSVAYGHPFEAITPAKLKRLHLLAAAWAAEHPEHRAVRRRIDVVGIVSPSWSASPAIEHLREVE</sequence>
<dbReference type="InterPro" id="IPR011335">
    <property type="entry name" value="Restrct_endonuc-II-like"/>
</dbReference>
<dbReference type="AlphaFoldDB" id="A0AA41XGD5"/>
<evidence type="ECO:0000256" key="1">
    <source>
        <dbReference type="ARBA" id="ARBA00006738"/>
    </source>
</evidence>
<accession>A0AA41XGD5</accession>
<dbReference type="GO" id="GO:0003676">
    <property type="term" value="F:nucleic acid binding"/>
    <property type="evidence" value="ECO:0007669"/>
    <property type="project" value="InterPro"/>
</dbReference>
<evidence type="ECO:0000313" key="4">
    <source>
        <dbReference type="Proteomes" id="UP001165587"/>
    </source>
</evidence>
<dbReference type="HAMAP" id="MF_00048">
    <property type="entry name" value="UPF0102"/>
    <property type="match status" value="1"/>
</dbReference>
<evidence type="ECO:0000313" key="3">
    <source>
        <dbReference type="EMBL" id="MCS5724436.1"/>
    </source>
</evidence>
<dbReference type="EMBL" id="JANLCK010000001">
    <property type="protein sequence ID" value="MCS5724436.1"/>
    <property type="molecule type" value="Genomic_DNA"/>
</dbReference>
<comment type="similarity">
    <text evidence="1 2">Belongs to the UPF0102 family.</text>
</comment>
<reference evidence="3" key="1">
    <citation type="submission" date="2022-08" db="EMBL/GenBank/DDBJ databases">
        <authorList>
            <person name="Deng Y."/>
            <person name="Han X.-F."/>
            <person name="Zhang Y.-Q."/>
        </authorList>
    </citation>
    <scope>NUCLEOTIDE SEQUENCE</scope>
    <source>
        <strain evidence="3">CPCC 203407</strain>
    </source>
</reference>
<dbReference type="InterPro" id="IPR003509">
    <property type="entry name" value="UPF0102_YraN-like"/>
</dbReference>
<dbReference type="CDD" id="cd20736">
    <property type="entry name" value="PoNe_Nuclease"/>
    <property type="match status" value="1"/>
</dbReference>
<dbReference type="RefSeq" id="WP_259524854.1">
    <property type="nucleotide sequence ID" value="NZ_JANLCK010000001.1"/>
</dbReference>
<dbReference type="NCBIfam" id="NF009154">
    <property type="entry name" value="PRK12497.3-3"/>
    <property type="match status" value="1"/>
</dbReference>
<protein>
    <recommendedName>
        <fullName evidence="2">UPF0102 protein N1028_00855</fullName>
    </recommendedName>
</protein>
<keyword evidence="4" id="KW-1185">Reference proteome</keyword>
<dbReference type="SUPFAM" id="SSF52980">
    <property type="entry name" value="Restriction endonuclease-like"/>
    <property type="match status" value="1"/>
</dbReference>
<dbReference type="NCBIfam" id="NF009150">
    <property type="entry name" value="PRK12497.1-3"/>
    <property type="match status" value="1"/>
</dbReference>
<dbReference type="Pfam" id="PF02021">
    <property type="entry name" value="UPF0102"/>
    <property type="match status" value="1"/>
</dbReference>
<proteinExistence type="inferred from homology"/>
<dbReference type="PANTHER" id="PTHR34039:SF1">
    <property type="entry name" value="UPF0102 PROTEIN YRAN"/>
    <property type="match status" value="1"/>
</dbReference>
<gene>
    <name evidence="3" type="ORF">N1028_00855</name>
</gene>
<dbReference type="InterPro" id="IPR011856">
    <property type="entry name" value="tRNA_endonuc-like_dom_sf"/>
</dbReference>